<keyword evidence="3" id="KW-1185">Reference proteome</keyword>
<reference evidence="3" key="1">
    <citation type="journal article" date="2021" name="BMC Genomics">
        <title>Chromosome-level genome assembly and manually-curated proteome of model necrotroph Parastagonospora nodorum Sn15 reveals a genome-wide trove of candidate effector homologs, and redundancy of virulence-related functions within an accessory chromosome.</title>
        <authorList>
            <person name="Bertazzoni S."/>
            <person name="Jones D.A.B."/>
            <person name="Phan H.T."/>
            <person name="Tan K.-C."/>
            <person name="Hane J.K."/>
        </authorList>
    </citation>
    <scope>NUCLEOTIDE SEQUENCE [LARGE SCALE GENOMIC DNA]</scope>
    <source>
        <strain evidence="3">SN15 / ATCC MYA-4574 / FGSC 10173)</strain>
    </source>
</reference>
<keyword evidence="1" id="KW-1133">Transmembrane helix</keyword>
<accession>A0A7U2EQF0</accession>
<dbReference type="Proteomes" id="UP000663193">
    <property type="component" value="Chromosome 1"/>
</dbReference>
<keyword evidence="1" id="KW-0472">Membrane</keyword>
<protein>
    <submittedName>
        <fullName evidence="2">Uncharacterized protein</fullName>
    </submittedName>
</protein>
<dbReference type="OrthoDB" id="3799619at2759"/>
<feature type="transmembrane region" description="Helical" evidence="1">
    <location>
        <begin position="172"/>
        <end position="194"/>
    </location>
</feature>
<name>A0A7U2EQF0_PHANO</name>
<gene>
    <name evidence="2" type="ORF">JI435_006310</name>
</gene>
<keyword evidence="1" id="KW-0812">Transmembrane</keyword>
<dbReference type="VEuPathDB" id="FungiDB:JI435_006310"/>
<dbReference type="KEGG" id="pno:SNOG_00631"/>
<proteinExistence type="predicted"/>
<evidence type="ECO:0000256" key="1">
    <source>
        <dbReference type="SAM" id="Phobius"/>
    </source>
</evidence>
<dbReference type="OMA" id="KSANCID"/>
<evidence type="ECO:0000313" key="2">
    <source>
        <dbReference type="EMBL" id="QRC91134.1"/>
    </source>
</evidence>
<dbReference type="EMBL" id="CP069023">
    <property type="protein sequence ID" value="QRC91134.1"/>
    <property type="molecule type" value="Genomic_DNA"/>
</dbReference>
<dbReference type="RefSeq" id="XP_001791312.1">
    <property type="nucleotide sequence ID" value="XM_001791260.1"/>
</dbReference>
<evidence type="ECO:0000313" key="3">
    <source>
        <dbReference type="Proteomes" id="UP000663193"/>
    </source>
</evidence>
<sequence length="334" mass="37277">MSKDIQEAPLRNAADDIVHYLSEVHDHMYHLSMYVKAQEENKAPLYQWERHLGYPALSAAVSKLEKAIAKFRPTRLLPEYLSVRVARATDFSTGVSGAAVDVLAIVNKKTADYMDEMETSTLSEETKAQANSLITEEVQKLMEHSTRAAEQVWRATDMLREGKEGPTLAKDWAWSAAATFMTACIAAAVAVFVAHIYGPSGLALVTGGHNNDMYHQVLDLVERTKAVTNLTGEIHSIKLQEVDQRYNNLAALSESHGLRIDNIVDALGPPNAQGTYYPSTSKPADTVCEARIQKMSQDLSLQLKRQKEDMEMMRKDMHRMDIRLTSGIEKAKKN</sequence>
<dbReference type="AlphaFoldDB" id="A0A7U2EQF0"/>
<organism evidence="2 3">
    <name type="scientific">Phaeosphaeria nodorum (strain SN15 / ATCC MYA-4574 / FGSC 10173)</name>
    <name type="common">Glume blotch fungus</name>
    <name type="synonym">Parastagonospora nodorum</name>
    <dbReference type="NCBI Taxonomy" id="321614"/>
    <lineage>
        <taxon>Eukaryota</taxon>
        <taxon>Fungi</taxon>
        <taxon>Dikarya</taxon>
        <taxon>Ascomycota</taxon>
        <taxon>Pezizomycotina</taxon>
        <taxon>Dothideomycetes</taxon>
        <taxon>Pleosporomycetidae</taxon>
        <taxon>Pleosporales</taxon>
        <taxon>Pleosporineae</taxon>
        <taxon>Phaeosphaeriaceae</taxon>
        <taxon>Parastagonospora</taxon>
    </lineage>
</organism>